<reference evidence="2" key="1">
    <citation type="submission" date="2020-11" db="EMBL/GenBank/DDBJ databases">
        <authorList>
            <person name="Konstantinou D."/>
            <person name="Gkelis S."/>
            <person name="Popin R."/>
            <person name="Fewer D."/>
            <person name="Sivonen K."/>
        </authorList>
    </citation>
    <scope>NUCLEOTIDE SEQUENCE</scope>
    <source>
        <strain evidence="2">TAU-MAC 1115</strain>
    </source>
</reference>
<gene>
    <name evidence="2" type="ORF">IXB50_20205</name>
</gene>
<sequence length="127" mass="13974">MEMKDQQDVEQQGTVQDIPELSAEKIADLTPEEVEVKLEQNTANNPDTLLVERRRTKVSVTWKEWLAYGDFPSSVAIFTISTVGATIVACTGLSQETSQSECVPLVSLILGSGVTAQVIDSYKKRNK</sequence>
<dbReference type="AlphaFoldDB" id="A0A947DJG2"/>
<dbReference type="Proteomes" id="UP000717364">
    <property type="component" value="Unassembled WGS sequence"/>
</dbReference>
<evidence type="ECO:0000313" key="3">
    <source>
        <dbReference type="Proteomes" id="UP000717364"/>
    </source>
</evidence>
<dbReference type="EMBL" id="JADOES010000057">
    <property type="protein sequence ID" value="MBT9317748.1"/>
    <property type="molecule type" value="Genomic_DNA"/>
</dbReference>
<reference evidence="2" key="2">
    <citation type="journal article" date="2021" name="Mar. Drugs">
        <title>Genome Reduction and Secondary Metabolism of the Marine Sponge-Associated Cyanobacterium Leptothoe.</title>
        <authorList>
            <person name="Konstantinou D."/>
            <person name="Popin R.V."/>
            <person name="Fewer D.P."/>
            <person name="Sivonen K."/>
            <person name="Gkelis S."/>
        </authorList>
    </citation>
    <scope>NUCLEOTIDE SEQUENCE</scope>
    <source>
        <strain evidence="2">TAU-MAC 1115</strain>
    </source>
</reference>
<protein>
    <submittedName>
        <fullName evidence="2">Uncharacterized protein</fullName>
    </submittedName>
</protein>
<evidence type="ECO:0000256" key="1">
    <source>
        <dbReference type="SAM" id="MobiDB-lite"/>
    </source>
</evidence>
<dbReference type="RefSeq" id="WP_215610811.1">
    <property type="nucleotide sequence ID" value="NZ_JADOES010000057.1"/>
</dbReference>
<feature type="region of interest" description="Disordered" evidence="1">
    <location>
        <begin position="1"/>
        <end position="22"/>
    </location>
</feature>
<name>A0A947DJG2_9CYAN</name>
<organism evidence="2 3">
    <name type="scientific">Leptothoe spongobia TAU-MAC 1115</name>
    <dbReference type="NCBI Taxonomy" id="1967444"/>
    <lineage>
        <taxon>Bacteria</taxon>
        <taxon>Bacillati</taxon>
        <taxon>Cyanobacteriota</taxon>
        <taxon>Cyanophyceae</taxon>
        <taxon>Nodosilineales</taxon>
        <taxon>Cymatolegaceae</taxon>
        <taxon>Leptothoe</taxon>
        <taxon>Leptothoe spongobia</taxon>
    </lineage>
</organism>
<proteinExistence type="predicted"/>
<keyword evidence="3" id="KW-1185">Reference proteome</keyword>
<comment type="caution">
    <text evidence="2">The sequence shown here is derived from an EMBL/GenBank/DDBJ whole genome shotgun (WGS) entry which is preliminary data.</text>
</comment>
<evidence type="ECO:0000313" key="2">
    <source>
        <dbReference type="EMBL" id="MBT9317748.1"/>
    </source>
</evidence>
<accession>A0A947DJG2</accession>